<dbReference type="Pfam" id="PF14864">
    <property type="entry name" value="Alkyl_sulf_C"/>
    <property type="match status" value="1"/>
</dbReference>
<evidence type="ECO:0000313" key="7">
    <source>
        <dbReference type="Proteomes" id="UP000621237"/>
    </source>
</evidence>
<dbReference type="Gene3D" id="3.30.1050.10">
    <property type="entry name" value="SCP2 sterol-binding domain"/>
    <property type="match status" value="1"/>
</dbReference>
<feature type="non-terminal residue" evidence="6">
    <location>
        <position position="1"/>
    </location>
</feature>
<keyword evidence="1" id="KW-0479">Metal-binding</keyword>
<feature type="domain" description="Alkyl sulfatase C-terminal" evidence="5">
    <location>
        <begin position="82"/>
        <end position="201"/>
    </location>
</feature>
<dbReference type="EMBL" id="JACOOV010000034">
    <property type="protein sequence ID" value="MBC5655428.1"/>
    <property type="molecule type" value="Genomic_DNA"/>
</dbReference>
<dbReference type="InterPro" id="IPR029229">
    <property type="entry name" value="Alkyl_sulf_C"/>
</dbReference>
<dbReference type="SUPFAM" id="SSF55718">
    <property type="entry name" value="SCP-like"/>
    <property type="match status" value="1"/>
</dbReference>
<dbReference type="InterPro" id="IPR038536">
    <property type="entry name" value="Alkyl/aryl-sulf_dimr_sf"/>
</dbReference>
<dbReference type="Gene3D" id="1.25.40.880">
    <property type="entry name" value="Alkyl sulfatase, dimerisation domain"/>
    <property type="match status" value="1"/>
</dbReference>
<keyword evidence="3" id="KW-0862">Zinc</keyword>
<organism evidence="6 7">
    <name type="scientific">Blautia lenta</name>
    <dbReference type="NCBI Taxonomy" id="2763029"/>
    <lineage>
        <taxon>Bacteria</taxon>
        <taxon>Bacillati</taxon>
        <taxon>Bacillota</taxon>
        <taxon>Clostridia</taxon>
        <taxon>Lachnospirales</taxon>
        <taxon>Lachnospiraceae</taxon>
        <taxon>Blautia</taxon>
    </lineage>
</organism>
<dbReference type="PANTHER" id="PTHR43223:SF1">
    <property type="entry name" value="ALKYL_ARYL-SULFATASE BDS1"/>
    <property type="match status" value="1"/>
</dbReference>
<evidence type="ECO:0000313" key="6">
    <source>
        <dbReference type="EMBL" id="MBC5655428.1"/>
    </source>
</evidence>
<keyword evidence="7" id="KW-1185">Reference proteome</keyword>
<sequence length="201" mass="22269">DADKVLEMAKSDYEKGEYQWVAQITNTLVYADPENEQAKYLCADALEQLGYQAESGAWRNAYLVAASELRNGTDMYPPSAVTGSGSTAQQMDMQTTLDYMGIMLDSTKLADKSFTINLQVANDQNYLLKVHHGVLLYYPDEQDENADITITTKKAGVLAIAACNEDGISKLVESVEGDQELYKAFCESMTPLSLYFNIIEP</sequence>
<evidence type="ECO:0000259" key="5">
    <source>
        <dbReference type="Pfam" id="PF14864"/>
    </source>
</evidence>
<keyword evidence="2" id="KW-0378">Hydrolase</keyword>
<dbReference type="RefSeq" id="WP_279288866.1">
    <property type="nucleotide sequence ID" value="NZ_JACOOV010000034.1"/>
</dbReference>
<proteinExistence type="predicted"/>
<accession>A0ABR7ESF8</accession>
<name>A0ABR7ESF8_9FIRM</name>
<protein>
    <submittedName>
        <fullName evidence="6">MBL fold metallo-hydrolase</fullName>
    </submittedName>
</protein>
<dbReference type="PANTHER" id="PTHR43223">
    <property type="entry name" value="ALKYL/ARYL-SULFATASE"/>
    <property type="match status" value="1"/>
</dbReference>
<evidence type="ECO:0000256" key="3">
    <source>
        <dbReference type="ARBA" id="ARBA00022833"/>
    </source>
</evidence>
<dbReference type="InterPro" id="IPR036866">
    <property type="entry name" value="RibonucZ/Hydroxyglut_hydro"/>
</dbReference>
<dbReference type="InterPro" id="IPR036527">
    <property type="entry name" value="SCP2_sterol-bd_dom_sf"/>
</dbReference>
<dbReference type="InterPro" id="IPR052195">
    <property type="entry name" value="Bact_Alkyl/Aryl-Sulfatase"/>
</dbReference>
<feature type="domain" description="Alkyl sulfatase dimerisation" evidence="4">
    <location>
        <begin position="1"/>
        <end position="72"/>
    </location>
</feature>
<evidence type="ECO:0000256" key="1">
    <source>
        <dbReference type="ARBA" id="ARBA00022723"/>
    </source>
</evidence>
<comment type="caution">
    <text evidence="6">The sequence shown here is derived from an EMBL/GenBank/DDBJ whole genome shotgun (WGS) entry which is preliminary data.</text>
</comment>
<evidence type="ECO:0000256" key="2">
    <source>
        <dbReference type="ARBA" id="ARBA00022801"/>
    </source>
</evidence>
<dbReference type="Proteomes" id="UP000621237">
    <property type="component" value="Unassembled WGS sequence"/>
</dbReference>
<dbReference type="Pfam" id="PF14863">
    <property type="entry name" value="Alkyl_sulf_dimr"/>
    <property type="match status" value="1"/>
</dbReference>
<evidence type="ECO:0000259" key="4">
    <source>
        <dbReference type="Pfam" id="PF14863"/>
    </source>
</evidence>
<gene>
    <name evidence="6" type="ORF">H8R98_13330</name>
</gene>
<dbReference type="InterPro" id="IPR029228">
    <property type="entry name" value="Alkyl_sulf_dimr"/>
</dbReference>
<dbReference type="SUPFAM" id="SSF56281">
    <property type="entry name" value="Metallo-hydrolase/oxidoreductase"/>
    <property type="match status" value="1"/>
</dbReference>
<reference evidence="6 7" key="1">
    <citation type="submission" date="2020-08" db="EMBL/GenBank/DDBJ databases">
        <title>Genome public.</title>
        <authorList>
            <person name="Liu C."/>
            <person name="Sun Q."/>
        </authorList>
    </citation>
    <scope>NUCLEOTIDE SEQUENCE [LARGE SCALE GENOMIC DNA]</scope>
    <source>
        <strain evidence="6 7">M16</strain>
    </source>
</reference>